<evidence type="ECO:0000259" key="6">
    <source>
        <dbReference type="Pfam" id="PF04542"/>
    </source>
</evidence>
<keyword evidence="2" id="KW-0805">Transcription regulation</keyword>
<feature type="domain" description="RNA polymerase sigma-70 region 2" evidence="6">
    <location>
        <begin position="22"/>
        <end position="82"/>
    </location>
</feature>
<evidence type="ECO:0000256" key="1">
    <source>
        <dbReference type="ARBA" id="ARBA00010641"/>
    </source>
</evidence>
<sequence>MSEGATAGSGEERLRTLLGERARLLAFVERRVGSRELAEEILQDAFVRGVEKASEVRADESVLAWFYRLLRNSIIDRRRRTAANTRATTALAAEHDAFGAGRLESDAERGEICSCMSELIGTLKPEYETAIRSVDLEGGTVGQLAAATGISAGNAAVRLHRARQALGQRLRSTCGACAEHACLDCGCKKNSKV</sequence>
<evidence type="ECO:0000313" key="9">
    <source>
        <dbReference type="Proteomes" id="UP001370348"/>
    </source>
</evidence>
<dbReference type="InterPro" id="IPR013325">
    <property type="entry name" value="RNA_pol_sigma_r2"/>
</dbReference>
<dbReference type="Proteomes" id="UP001370348">
    <property type="component" value="Chromosome"/>
</dbReference>
<dbReference type="InterPro" id="IPR036388">
    <property type="entry name" value="WH-like_DNA-bd_sf"/>
</dbReference>
<evidence type="ECO:0000259" key="7">
    <source>
        <dbReference type="Pfam" id="PF08281"/>
    </source>
</evidence>
<dbReference type="InterPro" id="IPR013324">
    <property type="entry name" value="RNA_pol_sigma_r3/r4-like"/>
</dbReference>
<dbReference type="SUPFAM" id="SSF88659">
    <property type="entry name" value="Sigma3 and sigma4 domains of RNA polymerase sigma factors"/>
    <property type="match status" value="1"/>
</dbReference>
<keyword evidence="5" id="KW-0804">Transcription</keyword>
<name>A0ABZ2MC79_9BACT</name>
<dbReference type="NCBIfam" id="TIGR02937">
    <property type="entry name" value="sigma70-ECF"/>
    <property type="match status" value="1"/>
</dbReference>
<organism evidence="8 9">
    <name type="scientific">Pendulispora albinea</name>
    <dbReference type="NCBI Taxonomy" id="2741071"/>
    <lineage>
        <taxon>Bacteria</taxon>
        <taxon>Pseudomonadati</taxon>
        <taxon>Myxococcota</taxon>
        <taxon>Myxococcia</taxon>
        <taxon>Myxococcales</taxon>
        <taxon>Sorangiineae</taxon>
        <taxon>Pendulisporaceae</taxon>
        <taxon>Pendulispora</taxon>
    </lineage>
</organism>
<accession>A0ABZ2MC79</accession>
<keyword evidence="4" id="KW-0238">DNA-binding</keyword>
<evidence type="ECO:0000256" key="5">
    <source>
        <dbReference type="ARBA" id="ARBA00023163"/>
    </source>
</evidence>
<evidence type="ECO:0000313" key="8">
    <source>
        <dbReference type="EMBL" id="WXB20118.1"/>
    </source>
</evidence>
<evidence type="ECO:0000256" key="4">
    <source>
        <dbReference type="ARBA" id="ARBA00023125"/>
    </source>
</evidence>
<dbReference type="Pfam" id="PF08281">
    <property type="entry name" value="Sigma70_r4_2"/>
    <property type="match status" value="1"/>
</dbReference>
<dbReference type="SUPFAM" id="SSF88946">
    <property type="entry name" value="Sigma2 domain of RNA polymerase sigma factors"/>
    <property type="match status" value="1"/>
</dbReference>
<dbReference type="Gene3D" id="1.10.1740.10">
    <property type="match status" value="1"/>
</dbReference>
<dbReference type="InterPro" id="IPR013249">
    <property type="entry name" value="RNA_pol_sigma70_r4_t2"/>
</dbReference>
<dbReference type="RefSeq" id="WP_394829722.1">
    <property type="nucleotide sequence ID" value="NZ_CP089984.1"/>
</dbReference>
<dbReference type="InterPro" id="IPR039425">
    <property type="entry name" value="RNA_pol_sigma-70-like"/>
</dbReference>
<evidence type="ECO:0000256" key="3">
    <source>
        <dbReference type="ARBA" id="ARBA00023082"/>
    </source>
</evidence>
<evidence type="ECO:0000256" key="2">
    <source>
        <dbReference type="ARBA" id="ARBA00023015"/>
    </source>
</evidence>
<dbReference type="Gene3D" id="1.10.10.10">
    <property type="entry name" value="Winged helix-like DNA-binding domain superfamily/Winged helix DNA-binding domain"/>
    <property type="match status" value="1"/>
</dbReference>
<dbReference type="InterPro" id="IPR014284">
    <property type="entry name" value="RNA_pol_sigma-70_dom"/>
</dbReference>
<comment type="similarity">
    <text evidence="1">Belongs to the sigma-70 factor family. ECF subfamily.</text>
</comment>
<dbReference type="PANTHER" id="PTHR43133">
    <property type="entry name" value="RNA POLYMERASE ECF-TYPE SIGMA FACTO"/>
    <property type="match status" value="1"/>
</dbReference>
<reference evidence="8 9" key="1">
    <citation type="submission" date="2021-12" db="EMBL/GenBank/DDBJ databases">
        <title>Discovery of the Pendulisporaceae a myxobacterial family with distinct sporulation behavior and unique specialized metabolism.</title>
        <authorList>
            <person name="Garcia R."/>
            <person name="Popoff A."/>
            <person name="Bader C.D."/>
            <person name="Loehr J."/>
            <person name="Walesch S."/>
            <person name="Walt C."/>
            <person name="Boldt J."/>
            <person name="Bunk B."/>
            <person name="Haeckl F.J.F.P.J."/>
            <person name="Gunesch A.P."/>
            <person name="Birkelbach J."/>
            <person name="Nuebel U."/>
            <person name="Pietschmann T."/>
            <person name="Bach T."/>
            <person name="Mueller R."/>
        </authorList>
    </citation>
    <scope>NUCLEOTIDE SEQUENCE [LARGE SCALE GENOMIC DNA]</scope>
    <source>
        <strain evidence="8 9">MSr11954</strain>
    </source>
</reference>
<keyword evidence="3" id="KW-0731">Sigma factor</keyword>
<dbReference type="InterPro" id="IPR007627">
    <property type="entry name" value="RNA_pol_sigma70_r2"/>
</dbReference>
<feature type="domain" description="RNA polymerase sigma factor 70 region 4 type 2" evidence="7">
    <location>
        <begin position="115"/>
        <end position="166"/>
    </location>
</feature>
<dbReference type="EMBL" id="CP089984">
    <property type="protein sequence ID" value="WXB20118.1"/>
    <property type="molecule type" value="Genomic_DNA"/>
</dbReference>
<keyword evidence="9" id="KW-1185">Reference proteome</keyword>
<dbReference type="Pfam" id="PF04542">
    <property type="entry name" value="Sigma70_r2"/>
    <property type="match status" value="1"/>
</dbReference>
<proteinExistence type="inferred from homology"/>
<gene>
    <name evidence="8" type="ORF">LZC94_23215</name>
</gene>
<dbReference type="PANTHER" id="PTHR43133:SF52">
    <property type="entry name" value="ECF RNA POLYMERASE SIGMA FACTOR SIGL"/>
    <property type="match status" value="1"/>
</dbReference>
<protein>
    <submittedName>
        <fullName evidence="8">Sigma-70 family RNA polymerase sigma factor</fullName>
    </submittedName>
</protein>